<dbReference type="EMBL" id="UYWY01021473">
    <property type="protein sequence ID" value="VDM44221.1"/>
    <property type="molecule type" value="Genomic_DNA"/>
</dbReference>
<dbReference type="Gene3D" id="3.30.50.10">
    <property type="entry name" value="Erythroid Transcription Factor GATA-1, subunit A"/>
    <property type="match status" value="1"/>
</dbReference>
<dbReference type="WBParaSite" id="TCNE_0001290001-mRNA-1">
    <property type="protein sequence ID" value="TCNE_0001290001-mRNA-1"/>
    <property type="gene ID" value="TCNE_0001290001"/>
</dbReference>
<dbReference type="GO" id="GO:0005634">
    <property type="term" value="C:nucleus"/>
    <property type="evidence" value="ECO:0007669"/>
    <property type="project" value="UniProtKB-SubCell"/>
</dbReference>
<evidence type="ECO:0000256" key="7">
    <source>
        <dbReference type="ARBA" id="ARBA00023125"/>
    </source>
</evidence>
<reference evidence="14 15" key="2">
    <citation type="submission" date="2018-11" db="EMBL/GenBank/DDBJ databases">
        <authorList>
            <consortium name="Pathogen Informatics"/>
        </authorList>
    </citation>
    <scope>NUCLEOTIDE SEQUENCE [LARGE SCALE GENOMIC DNA]</scope>
</reference>
<keyword evidence="15" id="KW-1185">Reference proteome</keyword>
<dbReference type="Gene3D" id="1.10.565.10">
    <property type="entry name" value="Retinoid X Receptor"/>
    <property type="match status" value="1"/>
</dbReference>
<dbReference type="Pfam" id="PF00105">
    <property type="entry name" value="zf-C4"/>
    <property type="match status" value="1"/>
</dbReference>
<dbReference type="PROSITE" id="PS51843">
    <property type="entry name" value="NR_LBD"/>
    <property type="match status" value="1"/>
</dbReference>
<dbReference type="PANTHER" id="PTHR24082">
    <property type="entry name" value="NUCLEAR HORMONE RECEPTOR"/>
    <property type="match status" value="1"/>
</dbReference>
<keyword evidence="7" id="KW-0238">DNA-binding</keyword>
<evidence type="ECO:0000256" key="6">
    <source>
        <dbReference type="ARBA" id="ARBA00023015"/>
    </source>
</evidence>
<feature type="compositionally biased region" description="Basic and acidic residues" evidence="11">
    <location>
        <begin position="39"/>
        <end position="54"/>
    </location>
</feature>
<dbReference type="GO" id="GO:0030154">
    <property type="term" value="P:cell differentiation"/>
    <property type="evidence" value="ECO:0007669"/>
    <property type="project" value="TreeGrafter"/>
</dbReference>
<protein>
    <submittedName>
        <fullName evidence="16">Nuclear receptor domain-containing protein</fullName>
    </submittedName>
</protein>
<evidence type="ECO:0000256" key="3">
    <source>
        <dbReference type="ARBA" id="ARBA00022723"/>
    </source>
</evidence>
<dbReference type="PROSITE" id="PS00031">
    <property type="entry name" value="NUCLEAR_REC_DBD_1"/>
    <property type="match status" value="1"/>
</dbReference>
<evidence type="ECO:0000313" key="14">
    <source>
        <dbReference type="EMBL" id="VDM44221.1"/>
    </source>
</evidence>
<keyword evidence="5" id="KW-0862">Zinc</keyword>
<dbReference type="InterPro" id="IPR050234">
    <property type="entry name" value="Nuclear_hormone_rcpt_NR1"/>
</dbReference>
<keyword evidence="3" id="KW-0479">Metal-binding</keyword>
<sequence length="725" mass="78705">MSAVVESAVSTRSSSGEYVSNPLSPPSFGLDPPNMSSPRSDDSRDSSRFTRDRLNSAASVGDIEFSPSPKPPKGVPNGGSASTSAEQRGTSPSQKESRKRAGSIANIASTGDKRAATKICRVCGDKAYSYNFNVITCESCKAFFRRNANKEKEIRCPFNDQCDINIVSRRFCQRCRLQKCFTVGMKKEWIMSEEARIEKKQRVQENRERRLAEANSLINQQKKVAKHVEGEDASSKACVLQLKDEPVSLGTRDSSLNAPSSNTALYSSALPSLSGGTTPGSLPGGGTFRDVAAPGSIESLPSPMITSAGFRPPLLTESMPSSANTLITQSNASVMQSQSAFISPHQQQDFVSQVAQQVHFAQAQMHQAAQLEQQLQQQATAHHIVQHQAAQLAAAQAQQQQQRFAAAAAVVAAAVPAAVPSIPSTPAAARIAPLAPLSIITQNVPPPAIPQNVHMVSDAPLTSASSDADMVTIPKDVLLKLVEQNNQKSVANSSSLPPSHSRVGIPQKCVCVCLCGRYQPDRLIVDEMTTTSAQCLSMTSCPTCPGLLSSLVHDEVMEPSETKSQCRSLFKNTCLLEEEMNSVKIDPDCYLMTPADQDRLNELVIANGVWAELDPNSIDAARHEHGCPSKVDMVNMADGAIRRMIKMVKRVDSFRRLEHHDQIQLLKNSCMEYIILRGAMSYDPEQNVWKGPTIKSGYNVKLDAMKDTRDNMFESSIRSGNVPLF</sequence>
<dbReference type="InterPro" id="IPR013088">
    <property type="entry name" value="Znf_NHR/GATA"/>
</dbReference>
<feature type="domain" description="Nuclear receptor" evidence="12">
    <location>
        <begin position="117"/>
        <end position="192"/>
    </location>
</feature>
<dbReference type="CDD" id="cd06966">
    <property type="entry name" value="NR_DBD_CAR"/>
    <property type="match status" value="1"/>
</dbReference>
<proteinExistence type="inferred from homology"/>
<name>A0A183UWN0_TOXCA</name>
<dbReference type="PANTHER" id="PTHR24082:SF508">
    <property type="entry name" value="NUCLEAR HORMONE RECEPTOR FAMILY MEMBER NHR-48"/>
    <property type="match status" value="1"/>
</dbReference>
<dbReference type="SUPFAM" id="SSF48508">
    <property type="entry name" value="Nuclear receptor ligand-binding domain"/>
    <property type="match status" value="1"/>
</dbReference>
<gene>
    <name evidence="14" type="ORF">TCNE_LOCUS12900</name>
</gene>
<evidence type="ECO:0000256" key="1">
    <source>
        <dbReference type="ARBA" id="ARBA00004123"/>
    </source>
</evidence>
<keyword evidence="10" id="KW-0539">Nucleus</keyword>
<dbReference type="PROSITE" id="PS51030">
    <property type="entry name" value="NUCLEAR_REC_DBD_2"/>
    <property type="match status" value="1"/>
</dbReference>
<feature type="region of interest" description="Disordered" evidence="11">
    <location>
        <begin position="1"/>
        <end position="106"/>
    </location>
</feature>
<keyword evidence="8" id="KW-0804">Transcription</keyword>
<evidence type="ECO:0000256" key="2">
    <source>
        <dbReference type="ARBA" id="ARBA00005993"/>
    </source>
</evidence>
<evidence type="ECO:0000313" key="15">
    <source>
        <dbReference type="Proteomes" id="UP000050794"/>
    </source>
</evidence>
<feature type="compositionally biased region" description="Polar residues" evidence="11">
    <location>
        <begin position="79"/>
        <end position="94"/>
    </location>
</feature>
<comment type="similarity">
    <text evidence="2">Belongs to the nuclear hormone receptor family.</text>
</comment>
<dbReference type="PRINTS" id="PR00047">
    <property type="entry name" value="STROIDFINGER"/>
</dbReference>
<evidence type="ECO:0000256" key="9">
    <source>
        <dbReference type="ARBA" id="ARBA00023170"/>
    </source>
</evidence>
<organism evidence="15 16">
    <name type="scientific">Toxocara canis</name>
    <name type="common">Canine roundworm</name>
    <dbReference type="NCBI Taxonomy" id="6265"/>
    <lineage>
        <taxon>Eukaryota</taxon>
        <taxon>Metazoa</taxon>
        <taxon>Ecdysozoa</taxon>
        <taxon>Nematoda</taxon>
        <taxon>Chromadorea</taxon>
        <taxon>Rhabditida</taxon>
        <taxon>Spirurina</taxon>
        <taxon>Ascaridomorpha</taxon>
        <taxon>Ascaridoidea</taxon>
        <taxon>Toxocaridae</taxon>
        <taxon>Toxocara</taxon>
    </lineage>
</organism>
<dbReference type="InterPro" id="IPR000536">
    <property type="entry name" value="Nucl_hrmn_rcpt_lig-bd"/>
</dbReference>
<evidence type="ECO:0000313" key="16">
    <source>
        <dbReference type="WBParaSite" id="TCNE_0001290001-mRNA-1"/>
    </source>
</evidence>
<evidence type="ECO:0000256" key="8">
    <source>
        <dbReference type="ARBA" id="ARBA00023163"/>
    </source>
</evidence>
<dbReference type="Pfam" id="PF00104">
    <property type="entry name" value="Hormone_recep"/>
    <property type="match status" value="1"/>
</dbReference>
<evidence type="ECO:0000256" key="10">
    <source>
        <dbReference type="ARBA" id="ARBA00023242"/>
    </source>
</evidence>
<comment type="subcellular location">
    <subcellularLocation>
        <location evidence="1">Nucleus</location>
    </subcellularLocation>
</comment>
<evidence type="ECO:0000256" key="4">
    <source>
        <dbReference type="ARBA" id="ARBA00022771"/>
    </source>
</evidence>
<evidence type="ECO:0000259" key="12">
    <source>
        <dbReference type="PROSITE" id="PS51030"/>
    </source>
</evidence>
<keyword evidence="4" id="KW-0863">Zinc-finger</keyword>
<dbReference type="GO" id="GO:0045944">
    <property type="term" value="P:positive regulation of transcription by RNA polymerase II"/>
    <property type="evidence" value="ECO:0007669"/>
    <property type="project" value="TreeGrafter"/>
</dbReference>
<dbReference type="InterPro" id="IPR035500">
    <property type="entry name" value="NHR-like_dom_sf"/>
</dbReference>
<dbReference type="AlphaFoldDB" id="A0A183UWN0"/>
<dbReference type="GO" id="GO:0008270">
    <property type="term" value="F:zinc ion binding"/>
    <property type="evidence" value="ECO:0007669"/>
    <property type="project" value="UniProtKB-KW"/>
</dbReference>
<dbReference type="SMART" id="SM00399">
    <property type="entry name" value="ZnF_C4"/>
    <property type="match status" value="1"/>
</dbReference>
<keyword evidence="9" id="KW-0675">Receptor</keyword>
<dbReference type="SUPFAM" id="SSF57716">
    <property type="entry name" value="Glucocorticoid receptor-like (DNA-binding domain)"/>
    <property type="match status" value="1"/>
</dbReference>
<dbReference type="GO" id="GO:0000122">
    <property type="term" value="P:negative regulation of transcription by RNA polymerase II"/>
    <property type="evidence" value="ECO:0007669"/>
    <property type="project" value="TreeGrafter"/>
</dbReference>
<dbReference type="FunFam" id="3.30.50.10:FF:000042">
    <property type="entry name" value="Nuclear hormone receptor HR96"/>
    <property type="match status" value="1"/>
</dbReference>
<evidence type="ECO:0000256" key="5">
    <source>
        <dbReference type="ARBA" id="ARBA00022833"/>
    </source>
</evidence>
<dbReference type="GO" id="GO:0000978">
    <property type="term" value="F:RNA polymerase II cis-regulatory region sequence-specific DNA binding"/>
    <property type="evidence" value="ECO:0007669"/>
    <property type="project" value="TreeGrafter"/>
</dbReference>
<evidence type="ECO:0000259" key="13">
    <source>
        <dbReference type="PROSITE" id="PS51843"/>
    </source>
</evidence>
<dbReference type="GO" id="GO:0006950">
    <property type="term" value="P:response to stress"/>
    <property type="evidence" value="ECO:0007669"/>
    <property type="project" value="UniProtKB-ARBA"/>
</dbReference>
<dbReference type="GO" id="GO:0004879">
    <property type="term" value="F:nuclear receptor activity"/>
    <property type="evidence" value="ECO:0007669"/>
    <property type="project" value="TreeGrafter"/>
</dbReference>
<evidence type="ECO:0000256" key="11">
    <source>
        <dbReference type="SAM" id="MobiDB-lite"/>
    </source>
</evidence>
<reference evidence="16" key="1">
    <citation type="submission" date="2016-06" db="UniProtKB">
        <authorList>
            <consortium name="WormBaseParasite"/>
        </authorList>
    </citation>
    <scope>IDENTIFICATION</scope>
</reference>
<keyword evidence="6" id="KW-0805">Transcription regulation</keyword>
<feature type="domain" description="NR LBD" evidence="13">
    <location>
        <begin position="600"/>
        <end position="725"/>
    </location>
</feature>
<dbReference type="InterPro" id="IPR001628">
    <property type="entry name" value="Znf_hrmn_rcpt"/>
</dbReference>
<feature type="compositionally biased region" description="Polar residues" evidence="11">
    <location>
        <begin position="8"/>
        <end position="22"/>
    </location>
</feature>
<accession>A0A183UWN0</accession>
<dbReference type="Proteomes" id="UP000050794">
    <property type="component" value="Unassembled WGS sequence"/>
</dbReference>